<comment type="caution">
    <text evidence="1">The sequence shown here is derived from an EMBL/GenBank/DDBJ whole genome shotgun (WGS) entry which is preliminary data.</text>
</comment>
<dbReference type="AlphaFoldDB" id="R9L2D9"/>
<dbReference type="Proteomes" id="UP000014204">
    <property type="component" value="Unassembled WGS sequence"/>
</dbReference>
<accession>R9L2D9</accession>
<keyword evidence="2" id="KW-1185">Reference proteome</keyword>
<proteinExistence type="predicted"/>
<gene>
    <name evidence="1" type="ORF">C811_00647</name>
</gene>
<name>R9L2D9_9ACTN</name>
<dbReference type="EMBL" id="ASSY01000005">
    <property type="protein sequence ID" value="EOS52611.1"/>
    <property type="molecule type" value="Genomic_DNA"/>
</dbReference>
<sequence>MEVPFGASNSKKTHVWFDAFSWLTVMRVEMRQLSILELKQR</sequence>
<dbReference type="STRING" id="1235794.C811_00647"/>
<dbReference type="HOGENOM" id="CLU_3269446_0_0_11"/>
<evidence type="ECO:0000313" key="1">
    <source>
        <dbReference type="EMBL" id="EOS52611.1"/>
    </source>
</evidence>
<reference evidence="1 2" key="1">
    <citation type="submission" date="2013-04" db="EMBL/GenBank/DDBJ databases">
        <title>The Genome Sequence of Enterorhabdus caecimuris B7.</title>
        <authorList>
            <consortium name="The Broad Institute Genomics Platform"/>
            <consortium name="The Broad Institute Genome Sequencing Center for Infectious Disease"/>
            <person name="Earl A."/>
            <person name="Xavier R."/>
            <person name="Elson C."/>
            <person name="Duck W."/>
            <person name="Walker B."/>
            <person name="Young S."/>
            <person name="Zeng Q."/>
            <person name="Gargeya S."/>
            <person name="Fitzgerald M."/>
            <person name="Haas B."/>
            <person name="Abouelleil A."/>
            <person name="Allen A.W."/>
            <person name="Alvarado L."/>
            <person name="Arachchi H.M."/>
            <person name="Berlin A.M."/>
            <person name="Chapman S.B."/>
            <person name="Gainer-Dewar J."/>
            <person name="Goldberg J."/>
            <person name="Griggs A."/>
            <person name="Gujja S."/>
            <person name="Hansen M."/>
            <person name="Howarth C."/>
            <person name="Imamovic A."/>
            <person name="Ireland A."/>
            <person name="Larimer J."/>
            <person name="McCowan C."/>
            <person name="Murphy C."/>
            <person name="Pearson M."/>
            <person name="Poon T.W."/>
            <person name="Priest M."/>
            <person name="Roberts A."/>
            <person name="Saif S."/>
            <person name="Shea T."/>
            <person name="Sisk P."/>
            <person name="Sykes S."/>
            <person name="Wortman J."/>
            <person name="Nusbaum C."/>
            <person name="Birren B."/>
        </authorList>
    </citation>
    <scope>NUCLEOTIDE SEQUENCE [LARGE SCALE GENOMIC DNA]</scope>
    <source>
        <strain evidence="1 2">B7</strain>
    </source>
</reference>
<evidence type="ECO:0000313" key="2">
    <source>
        <dbReference type="Proteomes" id="UP000014204"/>
    </source>
</evidence>
<protein>
    <submittedName>
        <fullName evidence="1">Uncharacterized protein</fullName>
    </submittedName>
</protein>
<organism evidence="1 2">
    <name type="scientific">Adlercreutzia caecimuris B7</name>
    <dbReference type="NCBI Taxonomy" id="1235794"/>
    <lineage>
        <taxon>Bacteria</taxon>
        <taxon>Bacillati</taxon>
        <taxon>Actinomycetota</taxon>
        <taxon>Coriobacteriia</taxon>
        <taxon>Eggerthellales</taxon>
        <taxon>Eggerthellaceae</taxon>
        <taxon>Adlercreutzia</taxon>
    </lineage>
</organism>